<reference evidence="2 3" key="1">
    <citation type="submission" date="2024-06" db="EMBL/GenBank/DDBJ databases">
        <title>The Natural Products Discovery Center: Release of the First 8490 Sequenced Strains for Exploring Actinobacteria Biosynthetic Diversity.</title>
        <authorList>
            <person name="Kalkreuter E."/>
            <person name="Kautsar S.A."/>
            <person name="Yang D."/>
            <person name="Bader C.D."/>
            <person name="Teijaro C.N."/>
            <person name="Fluegel L."/>
            <person name="Davis C.M."/>
            <person name="Simpson J.R."/>
            <person name="Lauterbach L."/>
            <person name="Steele A.D."/>
            <person name="Gui C."/>
            <person name="Meng S."/>
            <person name="Li G."/>
            <person name="Viehrig K."/>
            <person name="Ye F."/>
            <person name="Su P."/>
            <person name="Kiefer A.F."/>
            <person name="Nichols A."/>
            <person name="Cepeda A.J."/>
            <person name="Yan W."/>
            <person name="Fan B."/>
            <person name="Jiang Y."/>
            <person name="Adhikari A."/>
            <person name="Zheng C.-J."/>
            <person name="Schuster L."/>
            <person name="Cowan T.M."/>
            <person name="Smanski M.J."/>
            <person name="Chevrette M.G."/>
            <person name="De Carvalho L.P.S."/>
            <person name="Shen B."/>
        </authorList>
    </citation>
    <scope>NUCLEOTIDE SEQUENCE [LARGE SCALE GENOMIC DNA]</scope>
    <source>
        <strain evidence="2 3">NPDC019708</strain>
    </source>
</reference>
<dbReference type="RefSeq" id="WP_356956267.1">
    <property type="nucleotide sequence ID" value="NZ_JBEYBD010000005.1"/>
</dbReference>
<protein>
    <submittedName>
        <fullName evidence="2">Uncharacterized protein</fullName>
    </submittedName>
</protein>
<dbReference type="EMBL" id="JBEYBF010000038">
    <property type="protein sequence ID" value="MEU1956432.1"/>
    <property type="molecule type" value="Genomic_DNA"/>
</dbReference>
<evidence type="ECO:0000313" key="2">
    <source>
        <dbReference type="EMBL" id="MEU1956432.1"/>
    </source>
</evidence>
<proteinExistence type="predicted"/>
<evidence type="ECO:0000313" key="3">
    <source>
        <dbReference type="Proteomes" id="UP001550628"/>
    </source>
</evidence>
<name>A0ABV2WZZ3_9NOCA</name>
<evidence type="ECO:0000256" key="1">
    <source>
        <dbReference type="SAM" id="MobiDB-lite"/>
    </source>
</evidence>
<accession>A0ABV2WZZ3</accession>
<dbReference type="Proteomes" id="UP001550628">
    <property type="component" value="Unassembled WGS sequence"/>
</dbReference>
<organism evidence="2 3">
    <name type="scientific">Nocardia rhamnosiphila</name>
    <dbReference type="NCBI Taxonomy" id="426716"/>
    <lineage>
        <taxon>Bacteria</taxon>
        <taxon>Bacillati</taxon>
        <taxon>Actinomycetota</taxon>
        <taxon>Actinomycetes</taxon>
        <taxon>Mycobacteriales</taxon>
        <taxon>Nocardiaceae</taxon>
        <taxon>Nocardia</taxon>
    </lineage>
</organism>
<gene>
    <name evidence="2" type="ORF">ABZ510_31865</name>
</gene>
<keyword evidence="3" id="KW-1185">Reference proteome</keyword>
<feature type="region of interest" description="Disordered" evidence="1">
    <location>
        <begin position="141"/>
        <end position="169"/>
    </location>
</feature>
<feature type="region of interest" description="Disordered" evidence="1">
    <location>
        <begin position="97"/>
        <end position="121"/>
    </location>
</feature>
<sequence>MTTPEPPRTVLKALLQEDYMFSHREFTRAYDKAASEVDRSLIGCGPSKAQYYKWLAGDIKHRLPRGYHCRVLEAMFPGYRAEELFAAPDRIEQHTATPTARPVAPPTGHTSPTPVPAWRERETLRTSPRLRALMSWVDNNSPVKERDVHPPQFQKQYGYSRSHGVERNR</sequence>
<comment type="caution">
    <text evidence="2">The sequence shown here is derived from an EMBL/GenBank/DDBJ whole genome shotgun (WGS) entry which is preliminary data.</text>
</comment>